<keyword evidence="4" id="KW-0460">Magnesium</keyword>
<dbReference type="SUPFAM" id="SSF56784">
    <property type="entry name" value="HAD-like"/>
    <property type="match status" value="1"/>
</dbReference>
<dbReference type="InterPro" id="IPR023214">
    <property type="entry name" value="HAD_sf"/>
</dbReference>
<dbReference type="PANTHER" id="PTHR46193:SF18">
    <property type="entry name" value="HEXITOL PHOSPHATASE B"/>
    <property type="match status" value="1"/>
</dbReference>
<evidence type="ECO:0000256" key="5">
    <source>
        <dbReference type="ARBA" id="ARBA00023277"/>
    </source>
</evidence>
<reference evidence="6 7" key="1">
    <citation type="submission" date="2018-06" db="EMBL/GenBank/DDBJ databases">
        <authorList>
            <consortium name="Pathogen Informatics"/>
            <person name="Doyle S."/>
        </authorList>
    </citation>
    <scope>NUCLEOTIDE SEQUENCE [LARGE SCALE GENOMIC DNA]</scope>
    <source>
        <strain evidence="6 7">NCTC8129</strain>
    </source>
</reference>
<gene>
    <name evidence="6" type="ORF">NCTC8129_00554</name>
</gene>
<dbReference type="Pfam" id="PF13419">
    <property type="entry name" value="HAD_2"/>
    <property type="match status" value="1"/>
</dbReference>
<dbReference type="EC" id="3.1.3.-" evidence="6"/>
<dbReference type="Gene3D" id="3.40.50.1000">
    <property type="entry name" value="HAD superfamily/HAD-like"/>
    <property type="match status" value="1"/>
</dbReference>
<dbReference type="GO" id="GO:0016787">
    <property type="term" value="F:hydrolase activity"/>
    <property type="evidence" value="ECO:0007669"/>
    <property type="project" value="UniProtKB-KW"/>
</dbReference>
<dbReference type="NCBIfam" id="TIGR01509">
    <property type="entry name" value="HAD-SF-IA-v3"/>
    <property type="match status" value="1"/>
</dbReference>
<dbReference type="PANTHER" id="PTHR46193">
    <property type="entry name" value="6-PHOSPHOGLUCONATE PHOSPHATASE"/>
    <property type="match status" value="1"/>
</dbReference>
<dbReference type="SFLD" id="SFLDS00003">
    <property type="entry name" value="Haloacid_Dehalogenase"/>
    <property type="match status" value="1"/>
</dbReference>
<evidence type="ECO:0000256" key="3">
    <source>
        <dbReference type="ARBA" id="ARBA00022723"/>
    </source>
</evidence>
<organism evidence="6 7">
    <name type="scientific">Enterococcus durans</name>
    <dbReference type="NCBI Taxonomy" id="53345"/>
    <lineage>
        <taxon>Bacteria</taxon>
        <taxon>Bacillati</taxon>
        <taxon>Bacillota</taxon>
        <taxon>Bacilli</taxon>
        <taxon>Lactobacillales</taxon>
        <taxon>Enterococcaceae</taxon>
        <taxon>Enterococcus</taxon>
    </lineage>
</organism>
<evidence type="ECO:0000313" key="6">
    <source>
        <dbReference type="EMBL" id="STP28425.1"/>
    </source>
</evidence>
<comment type="similarity">
    <text evidence="2">Belongs to the HAD-like hydrolase superfamily. CbbY/CbbZ/Gph/YieH family.</text>
</comment>
<comment type="cofactor">
    <cofactor evidence="1">
        <name>Mg(2+)</name>
        <dbReference type="ChEBI" id="CHEBI:18420"/>
    </cofactor>
</comment>
<dbReference type="GO" id="GO:0046872">
    <property type="term" value="F:metal ion binding"/>
    <property type="evidence" value="ECO:0007669"/>
    <property type="project" value="UniProtKB-KW"/>
</dbReference>
<dbReference type="AlphaFoldDB" id="A0A377KGW4"/>
<dbReference type="EMBL" id="UGIF01000002">
    <property type="protein sequence ID" value="STP28425.1"/>
    <property type="molecule type" value="Genomic_DNA"/>
</dbReference>
<dbReference type="InterPro" id="IPR051600">
    <property type="entry name" value="Beta-PGM-like"/>
</dbReference>
<proteinExistence type="inferred from homology"/>
<dbReference type="Gene3D" id="1.10.150.240">
    <property type="entry name" value="Putative phosphatase, domain 2"/>
    <property type="match status" value="1"/>
</dbReference>
<evidence type="ECO:0000256" key="1">
    <source>
        <dbReference type="ARBA" id="ARBA00001946"/>
    </source>
</evidence>
<keyword evidence="5" id="KW-0119">Carbohydrate metabolism</keyword>
<evidence type="ECO:0000313" key="7">
    <source>
        <dbReference type="Proteomes" id="UP000254070"/>
    </source>
</evidence>
<dbReference type="InterPro" id="IPR023198">
    <property type="entry name" value="PGP-like_dom2"/>
</dbReference>
<accession>A0A377KGW4</accession>
<dbReference type="InterPro" id="IPR006439">
    <property type="entry name" value="HAD-SF_hydro_IA"/>
</dbReference>
<evidence type="ECO:0000256" key="2">
    <source>
        <dbReference type="ARBA" id="ARBA00006171"/>
    </source>
</evidence>
<dbReference type="NCBIfam" id="TIGR01549">
    <property type="entry name" value="HAD-SF-IA-v1"/>
    <property type="match status" value="1"/>
</dbReference>
<evidence type="ECO:0000256" key="4">
    <source>
        <dbReference type="ARBA" id="ARBA00022842"/>
    </source>
</evidence>
<dbReference type="Proteomes" id="UP000254070">
    <property type="component" value="Unassembled WGS sequence"/>
</dbReference>
<name>A0A377KGW4_9ENTE</name>
<keyword evidence="3" id="KW-0479">Metal-binding</keyword>
<sequence>MFDSVIFDMDGVLVDTERFYFERRMAFFEEIKEEPTTSDLLDCLGKTEQGIWNTLIPEKEKREKLKLQYMDYRKRYPIFYPDVLRKEVPQVIKALKERQVKLAIASSSPRREIKKMLDDCQLGAYFDVIMSGDHVKESKPHPEIYQRTKELLGTEHHLAIEDSPVGILAAKRANLYTLALQQPFAIDQSLADEKIENLMEILTKVR</sequence>
<dbReference type="InterPro" id="IPR041492">
    <property type="entry name" value="HAD_2"/>
</dbReference>
<dbReference type="InterPro" id="IPR036412">
    <property type="entry name" value="HAD-like_sf"/>
</dbReference>
<dbReference type="RefSeq" id="WP_115234713.1">
    <property type="nucleotide sequence ID" value="NZ_CABGIZ010000001.1"/>
</dbReference>
<dbReference type="SFLD" id="SFLDG01129">
    <property type="entry name" value="C1.5:_HAD__Beta-PGM__Phosphata"/>
    <property type="match status" value="1"/>
</dbReference>
<keyword evidence="6" id="KW-0378">Hydrolase</keyword>
<protein>
    <submittedName>
        <fullName evidence="6">Haloacid dehalogenase (HAD) superfamily hydrolase</fullName>
        <ecNumber evidence="6">3.1.3.-</ecNumber>
    </submittedName>
</protein>
<dbReference type="PRINTS" id="PR00413">
    <property type="entry name" value="HADHALOGNASE"/>
</dbReference>